<dbReference type="InterPro" id="IPR011990">
    <property type="entry name" value="TPR-like_helical_dom_sf"/>
</dbReference>
<reference evidence="2 3" key="1">
    <citation type="submission" date="2019-08" db="EMBL/GenBank/DDBJ databases">
        <title>Ulvibacter marinistellae sp. nov., isolated from a starfish, Patiria pectinifera.</title>
        <authorList>
            <person name="Kawano K."/>
            <person name="Ushijima N."/>
            <person name="Kihara M."/>
            <person name="Itoh H."/>
        </authorList>
    </citation>
    <scope>NUCLEOTIDE SEQUENCE [LARGE SCALE GENOMIC DNA]</scope>
    <source>
        <strain evidence="2 3">KK4</strain>
    </source>
</reference>
<dbReference type="EMBL" id="BKCF01000002">
    <property type="protein sequence ID" value="GEQ86192.1"/>
    <property type="molecule type" value="Genomic_DNA"/>
</dbReference>
<evidence type="ECO:0000313" key="3">
    <source>
        <dbReference type="Proteomes" id="UP000326994"/>
    </source>
</evidence>
<comment type="caution">
    <text evidence="2">The sequence shown here is derived from an EMBL/GenBank/DDBJ whole genome shotgun (WGS) entry which is preliminary data.</text>
</comment>
<protein>
    <recommendedName>
        <fullName evidence="4">Tetratricopeptide repeat protein</fullName>
    </recommendedName>
</protein>
<proteinExistence type="predicted"/>
<gene>
    <name evidence="2" type="ORF">ULMS_17000</name>
</gene>
<sequence>MSEEEHILIDSFLNSELTQNEQKLFLKRMEQSAEFNEHVNFEKQLRETLNINDWSFAHNIEHTEVKTYVELFSSSKTKALESTLEKIMQDKEIPTKRNFYPWYGIAALLVLSLSVFSIFNTGSSTQELYAQFYNPSELPSLIVRGALDEDNYNKVQQLFEEENFTETILFTEELLATTSKNRATLMLFQGISFTETKQYSNAIETYNNLIESNLLDAEKGYWFKALTYLKSEDTQKAKNTLRSIIQNNFYNHVKAKELLDKL</sequence>
<feature type="transmembrane region" description="Helical" evidence="1">
    <location>
        <begin position="99"/>
        <end position="119"/>
    </location>
</feature>
<dbReference type="AlphaFoldDB" id="A0A5J4FY98"/>
<name>A0A5J4FY98_9FLAO</name>
<evidence type="ECO:0000313" key="2">
    <source>
        <dbReference type="EMBL" id="GEQ86192.1"/>
    </source>
</evidence>
<dbReference type="OrthoDB" id="1144971at2"/>
<keyword evidence="1" id="KW-0812">Transmembrane</keyword>
<dbReference type="RefSeq" id="WP_151894117.1">
    <property type="nucleotide sequence ID" value="NZ_BKCF01000002.1"/>
</dbReference>
<keyword evidence="1" id="KW-1133">Transmembrane helix</keyword>
<dbReference type="Proteomes" id="UP000326994">
    <property type="component" value="Unassembled WGS sequence"/>
</dbReference>
<keyword evidence="3" id="KW-1185">Reference proteome</keyword>
<dbReference type="Gene3D" id="1.25.40.10">
    <property type="entry name" value="Tetratricopeptide repeat domain"/>
    <property type="match status" value="1"/>
</dbReference>
<evidence type="ECO:0000256" key="1">
    <source>
        <dbReference type="SAM" id="Phobius"/>
    </source>
</evidence>
<evidence type="ECO:0008006" key="4">
    <source>
        <dbReference type="Google" id="ProtNLM"/>
    </source>
</evidence>
<keyword evidence="1" id="KW-0472">Membrane</keyword>
<dbReference type="SUPFAM" id="SSF48452">
    <property type="entry name" value="TPR-like"/>
    <property type="match status" value="1"/>
</dbReference>
<organism evidence="2 3">
    <name type="scientific">Patiriisocius marinistellae</name>
    <dbReference type="NCBI Taxonomy" id="2494560"/>
    <lineage>
        <taxon>Bacteria</taxon>
        <taxon>Pseudomonadati</taxon>
        <taxon>Bacteroidota</taxon>
        <taxon>Flavobacteriia</taxon>
        <taxon>Flavobacteriales</taxon>
        <taxon>Flavobacteriaceae</taxon>
        <taxon>Patiriisocius</taxon>
    </lineage>
</organism>
<accession>A0A5J4FY98</accession>